<protein>
    <submittedName>
        <fullName evidence="1">Uncharacterized protein</fullName>
    </submittedName>
</protein>
<dbReference type="EMBL" id="CP000139">
    <property type="protein sequence ID" value="ABR38632.1"/>
    <property type="molecule type" value="Genomic_DNA"/>
</dbReference>
<name>A6KYW8_PHOV8</name>
<reference evidence="1 2" key="1">
    <citation type="journal article" date="2007" name="PLoS Biol.">
        <title>Evolution of symbiotic bacteria in the distal human intestine.</title>
        <authorList>
            <person name="Xu J."/>
            <person name="Mahowald M.A."/>
            <person name="Ley R.E."/>
            <person name="Lozupone C.A."/>
            <person name="Hamady M."/>
            <person name="Martens E.C."/>
            <person name="Henrissat B."/>
            <person name="Coutinho P.M."/>
            <person name="Minx P."/>
            <person name="Latreille P."/>
            <person name="Cordum H."/>
            <person name="Van Brunt A."/>
            <person name="Kim K."/>
            <person name="Fulton R.S."/>
            <person name="Fulton L.A."/>
            <person name="Clifton S.W."/>
            <person name="Wilson R.K."/>
            <person name="Knight R.D."/>
            <person name="Gordon J.I."/>
        </authorList>
    </citation>
    <scope>NUCLEOTIDE SEQUENCE [LARGE SCALE GENOMIC DNA]</scope>
    <source>
        <strain evidence="2">ATCC 8482 / DSM 1447 / JCM 5826 / CCUG 4940 / NBRC 14291 / NCTC 11154</strain>
    </source>
</reference>
<dbReference type="HOGENOM" id="CLU_3363450_0_0_10"/>
<dbReference type="KEGG" id="bvu:BVU_0937"/>
<organism evidence="1 2">
    <name type="scientific">Phocaeicola vulgatus (strain ATCC 8482 / DSM 1447 / JCM 5826 / CCUG 4940 / NBRC 14291 / NCTC 11154)</name>
    <name type="common">Bacteroides vulgatus</name>
    <dbReference type="NCBI Taxonomy" id="435590"/>
    <lineage>
        <taxon>Bacteria</taxon>
        <taxon>Pseudomonadati</taxon>
        <taxon>Bacteroidota</taxon>
        <taxon>Bacteroidia</taxon>
        <taxon>Bacteroidales</taxon>
        <taxon>Bacteroidaceae</taxon>
        <taxon>Phocaeicola</taxon>
    </lineage>
</organism>
<evidence type="ECO:0000313" key="2">
    <source>
        <dbReference type="Proteomes" id="UP000002861"/>
    </source>
</evidence>
<accession>A6KYW8</accession>
<gene>
    <name evidence="1" type="ordered locus">BVU_0937</name>
</gene>
<sequence>MSVNKSIFKQSNIRIGTAYPQAPSLFQSSSMSYSF</sequence>
<dbReference type="PaxDb" id="435590-BVU_0937"/>
<proteinExistence type="predicted"/>
<dbReference type="Proteomes" id="UP000002861">
    <property type="component" value="Chromosome"/>
</dbReference>
<evidence type="ECO:0000313" key="1">
    <source>
        <dbReference type="EMBL" id="ABR38632.1"/>
    </source>
</evidence>
<dbReference type="AlphaFoldDB" id="A6KYW8"/>